<dbReference type="InterPro" id="IPR007452">
    <property type="entry name" value="TamB_C"/>
</dbReference>
<dbReference type="EMBL" id="JANHOH010000010">
    <property type="protein sequence ID" value="MCQ6960927.1"/>
    <property type="molecule type" value="Genomic_DNA"/>
</dbReference>
<dbReference type="RefSeq" id="WP_256541098.1">
    <property type="nucleotide sequence ID" value="NZ_JANHOH010000010.1"/>
</dbReference>
<organism evidence="8 9">
    <name type="scientific">Mucilaginibacter aquariorum</name>
    <dbReference type="NCBI Taxonomy" id="2967225"/>
    <lineage>
        <taxon>Bacteria</taxon>
        <taxon>Pseudomonadati</taxon>
        <taxon>Bacteroidota</taxon>
        <taxon>Sphingobacteriia</taxon>
        <taxon>Sphingobacteriales</taxon>
        <taxon>Sphingobacteriaceae</taxon>
        <taxon>Mucilaginibacter</taxon>
    </lineage>
</organism>
<evidence type="ECO:0000256" key="2">
    <source>
        <dbReference type="ARBA" id="ARBA00022692"/>
    </source>
</evidence>
<keyword evidence="3 6" id="KW-1133">Transmembrane helix</keyword>
<dbReference type="PANTHER" id="PTHR36985:SF1">
    <property type="entry name" value="TRANSLOCATION AND ASSEMBLY MODULE SUBUNIT TAMB"/>
    <property type="match status" value="1"/>
</dbReference>
<evidence type="ECO:0000259" key="7">
    <source>
        <dbReference type="Pfam" id="PF04357"/>
    </source>
</evidence>
<feature type="compositionally biased region" description="Basic and acidic residues" evidence="5">
    <location>
        <begin position="1668"/>
        <end position="1699"/>
    </location>
</feature>
<feature type="domain" description="Translocation and assembly module TamB C-terminal" evidence="7">
    <location>
        <begin position="1199"/>
        <end position="1654"/>
    </location>
</feature>
<reference evidence="8 9" key="1">
    <citation type="submission" date="2022-07" db="EMBL/GenBank/DDBJ databases">
        <title>Mucilaginibacter sp. JC4.</title>
        <authorList>
            <person name="Le V."/>
            <person name="Ko S.-R."/>
            <person name="Ahn C.-Y."/>
            <person name="Oh H.-M."/>
        </authorList>
    </citation>
    <scope>NUCLEOTIDE SEQUENCE [LARGE SCALE GENOMIC DNA]</scope>
    <source>
        <strain evidence="8 9">JC4</strain>
    </source>
</reference>
<evidence type="ECO:0000256" key="4">
    <source>
        <dbReference type="ARBA" id="ARBA00023136"/>
    </source>
</evidence>
<evidence type="ECO:0000313" key="8">
    <source>
        <dbReference type="EMBL" id="MCQ6960927.1"/>
    </source>
</evidence>
<evidence type="ECO:0000256" key="3">
    <source>
        <dbReference type="ARBA" id="ARBA00022989"/>
    </source>
</evidence>
<feature type="transmembrane region" description="Helical" evidence="6">
    <location>
        <begin position="12"/>
        <end position="32"/>
    </location>
</feature>
<gene>
    <name evidence="8" type="ORF">NPE20_23305</name>
</gene>
<dbReference type="Pfam" id="PF05359">
    <property type="entry name" value="DUF748"/>
    <property type="match status" value="1"/>
</dbReference>
<keyword evidence="2 6" id="KW-0812">Transmembrane</keyword>
<dbReference type="InterPro" id="IPR008023">
    <property type="entry name" value="DUF748"/>
</dbReference>
<proteinExistence type="predicted"/>
<name>A0ABT1T8J8_9SPHI</name>
<evidence type="ECO:0000256" key="1">
    <source>
        <dbReference type="ARBA" id="ARBA00004167"/>
    </source>
</evidence>
<keyword evidence="9" id="KW-1185">Reference proteome</keyword>
<evidence type="ECO:0000256" key="5">
    <source>
        <dbReference type="SAM" id="MobiDB-lite"/>
    </source>
</evidence>
<comment type="subcellular location">
    <subcellularLocation>
        <location evidence="1">Membrane</location>
        <topology evidence="1">Single-pass membrane protein</topology>
    </subcellularLocation>
</comment>
<sequence>MERFGRIALKTILWIIASVIFLILLVVILIQVPAVQNFAKNKAVTFLQNKIHTKVEIGHISLGLPKLLVLEDVYFEDQKRDTLIAGDKLKVDITLLKLLKNKVEINEINLEGITANISRGPDSLFNFDYILKAFAGEQKKEVKPEDTTSTMKFSVDKIILDKINIKYKDVTTGNDVKFLLGHFDTRIKDFDMDKMKFTIPKINLSGVNAKIIQTPAGSSIAQAAKVDTAVAPLNMDLTLGEINVDKVKVDYMSSEMTAKVDLGKFLVNMDKIDMKKQHVGIKSILLDNTTAGLTFAKPATVTKAVEKTIKKIDTLTSTTQAKGWTAALGKVTFTNDNIKFDNDAQKPLPRGLDFAHMSIKNLNADAGNIAYAPDSLSGKINSFTFSEKSGLKINKFRTTFFYGPKNAYLKDLLVETPTSVIQKDLQVAYPSIESLTKDLGKLSINANLDGSKLGLRDVLLLMPTMASMEPFKSSPNSVIKVNGRVSGQINNLRIPNIEISGFGNTYVKASATMRGLPDVEKSYFDVTINDFRTTRNDIVRLVPKGTIPPNVSVPENMDLKGTFKGSMKTFNTKMALRSSYGAVDLVAAMKSGKRKGSETYSANIKANNLNIGALTKQPQMVGFVTMQANISGAGLDPKTASLKFNGDVVSANVKGYTYRNLIMKGTARNGSYVANARMKDPNINFSLDAKANMNKKYPSVNATLLVDSIDLQKLNFTKTPMRFHGKIIADVPTADPDYLNANILATDLVVNNNGQRIQLDSVTLISTANADSSSLQLKTPMFYAHMVGQYKLTQIAPALQDVIDKYYNTSLGSKTPRAKVKYSPQQFTFDARLVKTPLITQFAPDLKQLDPVLFNGRFNSATGELIVNGSAPKVIYGTNTVNNMKLAINTGNNALNYNLTVDEIKVGSSLDLLFTSVSGNAQNNKLGISLQVRDAAKKERYRVAGMFSALPNQYQFSFLQDGLLLDYTPWAVNPDNALFYGAKGVLARNFSITNSNQVLSANSNSGEYNSPITVDFRNFRIETLTKLAKQDSLLVGGVIDGNAEISNFQKSPVFTTAINVSDFNFKGDTLGNIALKVNNQTANAYAAQMSITGKGNQVDLNGMYYTLPESRFDMSLNIVNLGIKSIEGFSFGAIKNSSGNITGQLKITGTTKAPAVRGDINFNKVAFNVSMLNSYFTMPQESITFNDEGIRFNDFTLVDSTNNKAIVSGSIYTKNYTDFKFGMNIRSNNFRMINSTRADNKLFYGKLFVDSDIKIRGDMAKPVVDATLTVNDKTDMTFVLPTSDPGVEDRKGVVEFYDASAPKMDSILMARQLDSLKQSELTGLDVNATVNIDKNANFTIVVDERNGDVVHLKGEAHLSGGIDPSGKTSLTGTYTVNSGSYNLSYATVSRKFNFKQGSTITWTGDPTSANIDLTAIYVANVPPIDLVANQLSDDNTTQYKQKLPFNVNLNLRNELMKPDISFDITLPDSNYNVSSQVTTTVDTRLAQIRQDPNELNKQVLGVLVLGHFIGDNPLQSQGGSAGVEGAIRNSVSSLLSDQLNSLAGGLISGVDLNFGLTSGQDYSSGTATNRTDLNVGLSKRFLNDRLTVSVGNNFNLEGAQQGQKTSNIAGNVSVNYKLSKDGRYTLRAYRKDEFVVIQGQIIETGIGFSLTVDYNRFREIFRKRTEQEKAMRRKYKEEQKIKDEQEKASQQKDKEDRTKTQTTTL</sequence>
<feature type="region of interest" description="Disordered" evidence="5">
    <location>
        <begin position="1668"/>
        <end position="1705"/>
    </location>
</feature>
<dbReference type="Proteomes" id="UP001204376">
    <property type="component" value="Unassembled WGS sequence"/>
</dbReference>
<keyword evidence="4 6" id="KW-0472">Membrane</keyword>
<evidence type="ECO:0000313" key="9">
    <source>
        <dbReference type="Proteomes" id="UP001204376"/>
    </source>
</evidence>
<dbReference type="PANTHER" id="PTHR36985">
    <property type="entry name" value="TRANSLOCATION AND ASSEMBLY MODULE SUBUNIT TAMB"/>
    <property type="match status" value="1"/>
</dbReference>
<comment type="caution">
    <text evidence="8">The sequence shown here is derived from an EMBL/GenBank/DDBJ whole genome shotgun (WGS) entry which is preliminary data.</text>
</comment>
<dbReference type="Pfam" id="PF04357">
    <property type="entry name" value="TamB"/>
    <property type="match status" value="1"/>
</dbReference>
<evidence type="ECO:0000256" key="6">
    <source>
        <dbReference type="SAM" id="Phobius"/>
    </source>
</evidence>
<accession>A0ABT1T8J8</accession>
<protein>
    <submittedName>
        <fullName evidence="8">Translocation/assembly module TamB domain-containing protein</fullName>
    </submittedName>
</protein>